<reference evidence="2 3" key="1">
    <citation type="submission" date="2024-09" db="EMBL/GenBank/DDBJ databases">
        <authorList>
            <person name="Sun Q."/>
            <person name="Mori K."/>
        </authorList>
    </citation>
    <scope>NUCLEOTIDE SEQUENCE [LARGE SCALE GENOMIC DNA]</scope>
    <source>
        <strain evidence="2 3">CICC 10874</strain>
    </source>
</reference>
<dbReference type="InterPro" id="IPR041380">
    <property type="entry name" value="Acetyltransf_17"/>
</dbReference>
<dbReference type="EMBL" id="JBHLSV010000007">
    <property type="protein sequence ID" value="MFC0673901.1"/>
    <property type="molecule type" value="Genomic_DNA"/>
</dbReference>
<evidence type="ECO:0000259" key="1">
    <source>
        <dbReference type="PROSITE" id="PS51186"/>
    </source>
</evidence>
<gene>
    <name evidence="2" type="primary">eis</name>
    <name evidence="2" type="ORF">ACFFF6_08025</name>
</gene>
<dbReference type="InterPro" id="IPR000182">
    <property type="entry name" value="GNAT_dom"/>
</dbReference>
<evidence type="ECO:0000313" key="2">
    <source>
        <dbReference type="EMBL" id="MFC0673901.1"/>
    </source>
</evidence>
<accession>A0ABV6RA82</accession>
<protein>
    <submittedName>
        <fullName evidence="2">Enhanced intracellular survival protein Eis</fullName>
        <ecNumber evidence="2">2.3.1.-</ecNumber>
    </submittedName>
</protein>
<evidence type="ECO:0000313" key="3">
    <source>
        <dbReference type="Proteomes" id="UP001589793"/>
    </source>
</evidence>
<name>A0ABV6RA82_9MICO</name>
<dbReference type="PANTHER" id="PTHR37817">
    <property type="entry name" value="N-ACETYLTRANSFERASE EIS"/>
    <property type="match status" value="1"/>
</dbReference>
<proteinExistence type="predicted"/>
<dbReference type="CDD" id="cd04301">
    <property type="entry name" value="NAT_SF"/>
    <property type="match status" value="1"/>
</dbReference>
<organism evidence="2 3">
    <name type="scientific">Brachybacterium hainanense</name>
    <dbReference type="NCBI Taxonomy" id="1541174"/>
    <lineage>
        <taxon>Bacteria</taxon>
        <taxon>Bacillati</taxon>
        <taxon>Actinomycetota</taxon>
        <taxon>Actinomycetes</taxon>
        <taxon>Micrococcales</taxon>
        <taxon>Dermabacteraceae</taxon>
        <taxon>Brachybacterium</taxon>
    </lineage>
</organism>
<feature type="domain" description="N-acetyltransferase" evidence="1">
    <location>
        <begin position="5"/>
        <end position="149"/>
    </location>
</feature>
<sequence>MTDPAPVRELGPADRPAVDRMISLAFGGRSPRTEPEPFPAGVTALGIDGPEGDLAASLLLREDAIALGAGSVRCGGIAGLSVHPGHRGQGHFGALLREALARSTARGDAFSMLYPSHQGIYRRLGYQTVAQVRRYVLPLADLQGIRTDPSLRISPVLAADMPALRALYLAMAHRENALLLREGPLFGDDGLPAAPWNAVIVRDGTSAPRGYLSYARTADGVGGTGLEVFDLVGEDRAALEALLSWLGSWSTVVSSALVRTRTEDPLLDVLPGAGLRPDPRTVPLVMMRLLDTAAALEARTAPPGLEGEVHLEVEDAAVPEGVCRAAGVRAVRVRSGRVEVLPAGSSPLPRTRLDVHAAALLLAGGRTLAEARRLGLRADADPAAEAFLDTLLAGPRPSVLDFF</sequence>
<keyword evidence="2" id="KW-0012">Acyltransferase</keyword>
<dbReference type="InterPro" id="IPR051554">
    <property type="entry name" value="Acetyltransferase_Eis"/>
</dbReference>
<dbReference type="Gene3D" id="3.30.1050.10">
    <property type="entry name" value="SCP2 sterol-binding domain"/>
    <property type="match status" value="1"/>
</dbReference>
<dbReference type="InterPro" id="IPR025559">
    <property type="entry name" value="Eis_dom"/>
</dbReference>
<dbReference type="Pfam" id="PF13527">
    <property type="entry name" value="Acetyltransf_9"/>
    <property type="match status" value="1"/>
</dbReference>
<dbReference type="SUPFAM" id="SSF55718">
    <property type="entry name" value="SCP-like"/>
    <property type="match status" value="1"/>
</dbReference>
<dbReference type="SUPFAM" id="SSF55729">
    <property type="entry name" value="Acyl-CoA N-acyltransferases (Nat)"/>
    <property type="match status" value="1"/>
</dbReference>
<dbReference type="RefSeq" id="WP_376979834.1">
    <property type="nucleotide sequence ID" value="NZ_JBHLSV010000007.1"/>
</dbReference>
<dbReference type="PANTHER" id="PTHR37817:SF1">
    <property type="entry name" value="N-ACETYLTRANSFERASE EIS"/>
    <property type="match status" value="1"/>
</dbReference>
<dbReference type="Gene3D" id="3.40.630.30">
    <property type="match status" value="2"/>
</dbReference>
<keyword evidence="2" id="KW-0808">Transferase</keyword>
<dbReference type="Pfam" id="PF13530">
    <property type="entry name" value="SCP2_2"/>
    <property type="match status" value="1"/>
</dbReference>
<dbReference type="Pfam" id="PF17668">
    <property type="entry name" value="Acetyltransf_17"/>
    <property type="match status" value="1"/>
</dbReference>
<keyword evidence="3" id="KW-1185">Reference proteome</keyword>
<dbReference type="Proteomes" id="UP001589793">
    <property type="component" value="Unassembled WGS sequence"/>
</dbReference>
<dbReference type="GO" id="GO:0016746">
    <property type="term" value="F:acyltransferase activity"/>
    <property type="evidence" value="ECO:0007669"/>
    <property type="project" value="UniProtKB-KW"/>
</dbReference>
<dbReference type="InterPro" id="IPR036527">
    <property type="entry name" value="SCP2_sterol-bd_dom_sf"/>
</dbReference>
<dbReference type="InterPro" id="IPR016181">
    <property type="entry name" value="Acyl_CoA_acyltransferase"/>
</dbReference>
<dbReference type="PROSITE" id="PS51186">
    <property type="entry name" value="GNAT"/>
    <property type="match status" value="1"/>
</dbReference>
<dbReference type="EC" id="2.3.1.-" evidence="2"/>
<comment type="caution">
    <text evidence="2">The sequence shown here is derived from an EMBL/GenBank/DDBJ whole genome shotgun (WGS) entry which is preliminary data.</text>
</comment>